<evidence type="ECO:0000256" key="1">
    <source>
        <dbReference type="SAM" id="MobiDB-lite"/>
    </source>
</evidence>
<dbReference type="RefSeq" id="XP_066653927.1">
    <property type="nucleotide sequence ID" value="XM_066796281.1"/>
</dbReference>
<comment type="caution">
    <text evidence="4">The sequence shown here is derived from an EMBL/GenBank/DDBJ whole genome shotgun (WGS) entry which is preliminary data.</text>
</comment>
<dbReference type="EMBL" id="JBBPEH010000008">
    <property type="protein sequence ID" value="KAK7535202.1"/>
    <property type="molecule type" value="Genomic_DNA"/>
</dbReference>
<name>A0ABR1LN83_9PEZI</name>
<feature type="transmembrane region" description="Helical" evidence="2">
    <location>
        <begin position="184"/>
        <end position="203"/>
    </location>
</feature>
<protein>
    <submittedName>
        <fullName evidence="4">Uncharacterized protein</fullName>
    </submittedName>
</protein>
<feature type="region of interest" description="Disordered" evidence="1">
    <location>
        <begin position="25"/>
        <end position="53"/>
    </location>
</feature>
<feature type="compositionally biased region" description="Polar residues" evidence="1">
    <location>
        <begin position="27"/>
        <end position="45"/>
    </location>
</feature>
<evidence type="ECO:0000256" key="3">
    <source>
        <dbReference type="SAM" id="SignalP"/>
    </source>
</evidence>
<accession>A0ABR1LN83</accession>
<keyword evidence="5" id="KW-1185">Reference proteome</keyword>
<reference evidence="4 5" key="1">
    <citation type="submission" date="2024-04" db="EMBL/GenBank/DDBJ databases">
        <title>Phyllosticta paracitricarpa is synonymous to the EU quarantine fungus P. citricarpa based on phylogenomic analyses.</title>
        <authorList>
            <consortium name="Lawrence Berkeley National Laboratory"/>
            <person name="Van ingen-buijs V.A."/>
            <person name="Van westerhoven A.C."/>
            <person name="Haridas S."/>
            <person name="Skiadas P."/>
            <person name="Martin F."/>
            <person name="Groenewald J.Z."/>
            <person name="Crous P.W."/>
            <person name="Seidl M.F."/>
        </authorList>
    </citation>
    <scope>NUCLEOTIDE SEQUENCE [LARGE SCALE GENOMIC DNA]</scope>
    <source>
        <strain evidence="4 5">CPC 17464</strain>
    </source>
</reference>
<keyword evidence="2" id="KW-0472">Membrane</keyword>
<gene>
    <name evidence="4" type="ORF">J3D65DRAFT_444663</name>
</gene>
<evidence type="ECO:0000313" key="5">
    <source>
        <dbReference type="Proteomes" id="UP001360953"/>
    </source>
</evidence>
<proteinExistence type="predicted"/>
<sequence>MRRCVVGKDCLLAILSLTGATPRIPTPSLSHVSSRQPTRSAQPRCSASPAPATWPPDGACRVAHVRLLAPADAAPTATATPTPTPTCDRQQNGWKDWSGGLCWLLVPSAQPQASTRMPGEPFWFTLPSSMLCTDGQPDGRTDRPWAHGMAGQGRAGLFLAWRSLQCQRVSESVWHAPADARRDLTAWLAGWLAGWLAAWLYFFPFPSAVRAQSGGQGRAGQGRAGQGKTCHPAGWPGCQKCQPSQPRAARALLDGRKGSRRWGVAVCFHASHHGAAEA</sequence>
<keyword evidence="2" id="KW-1133">Transmembrane helix</keyword>
<evidence type="ECO:0000256" key="2">
    <source>
        <dbReference type="SAM" id="Phobius"/>
    </source>
</evidence>
<organism evidence="4 5">
    <name type="scientific">Phyllosticta citribraziliensis</name>
    <dbReference type="NCBI Taxonomy" id="989973"/>
    <lineage>
        <taxon>Eukaryota</taxon>
        <taxon>Fungi</taxon>
        <taxon>Dikarya</taxon>
        <taxon>Ascomycota</taxon>
        <taxon>Pezizomycotina</taxon>
        <taxon>Dothideomycetes</taxon>
        <taxon>Dothideomycetes incertae sedis</taxon>
        <taxon>Botryosphaeriales</taxon>
        <taxon>Phyllostictaceae</taxon>
        <taxon>Phyllosticta</taxon>
    </lineage>
</organism>
<evidence type="ECO:0000313" key="4">
    <source>
        <dbReference type="EMBL" id="KAK7535202.1"/>
    </source>
</evidence>
<feature type="chain" id="PRO_5046814191" evidence="3">
    <location>
        <begin position="21"/>
        <end position="278"/>
    </location>
</feature>
<dbReference type="GeneID" id="92029187"/>
<keyword evidence="3" id="KW-0732">Signal</keyword>
<dbReference type="Proteomes" id="UP001360953">
    <property type="component" value="Unassembled WGS sequence"/>
</dbReference>
<feature type="signal peptide" evidence="3">
    <location>
        <begin position="1"/>
        <end position="20"/>
    </location>
</feature>
<keyword evidence="2" id="KW-0812">Transmembrane</keyword>